<dbReference type="InterPro" id="IPR027396">
    <property type="entry name" value="DsrEFH-like"/>
</dbReference>
<dbReference type="PANTHER" id="PTHR34874">
    <property type="entry name" value="PROTEIN YCHN"/>
    <property type="match status" value="1"/>
</dbReference>
<evidence type="ECO:0000313" key="2">
    <source>
        <dbReference type="Proteomes" id="UP000002572"/>
    </source>
</evidence>
<dbReference type="FunCoup" id="E6W6Z9">
    <property type="interactions" value="8"/>
</dbReference>
<dbReference type="InterPro" id="IPR003787">
    <property type="entry name" value="Sulphur_relay_DsrE/F-like"/>
</dbReference>
<proteinExistence type="predicted"/>
<dbReference type="InParanoid" id="E6W6Z9"/>
<dbReference type="Pfam" id="PF02635">
    <property type="entry name" value="DsrE"/>
    <property type="match status" value="1"/>
</dbReference>
<organism evidence="1 2">
    <name type="scientific">Desulfurispirillum indicum (strain ATCC BAA-1389 / DSM 22839 / S5)</name>
    <dbReference type="NCBI Taxonomy" id="653733"/>
    <lineage>
        <taxon>Bacteria</taxon>
        <taxon>Pseudomonadati</taxon>
        <taxon>Chrysiogenota</taxon>
        <taxon>Chrysiogenia</taxon>
        <taxon>Chrysiogenales</taxon>
        <taxon>Chrysiogenaceae</taxon>
        <taxon>Desulfurispirillum</taxon>
    </lineage>
</organism>
<dbReference type="KEGG" id="din:Selin_0321"/>
<keyword evidence="2" id="KW-1185">Reference proteome</keyword>
<dbReference type="GO" id="GO:0005829">
    <property type="term" value="C:cytosol"/>
    <property type="evidence" value="ECO:0007669"/>
    <property type="project" value="TreeGrafter"/>
</dbReference>
<dbReference type="Gene3D" id="3.40.1260.10">
    <property type="entry name" value="DsrEFH-like"/>
    <property type="match status" value="1"/>
</dbReference>
<dbReference type="PANTHER" id="PTHR34874:SF1">
    <property type="entry name" value="PROTEIN YCHN"/>
    <property type="match status" value="1"/>
</dbReference>
<dbReference type="Proteomes" id="UP000002572">
    <property type="component" value="Chromosome"/>
</dbReference>
<protein>
    <submittedName>
        <fullName evidence="1">DsrE family protein</fullName>
    </submittedName>
</protein>
<dbReference type="AlphaFoldDB" id="E6W6Z9"/>
<dbReference type="SUPFAM" id="SSF75169">
    <property type="entry name" value="DsrEFH-like"/>
    <property type="match status" value="1"/>
</dbReference>
<dbReference type="STRING" id="653733.Selin_0321"/>
<reference evidence="1 2" key="1">
    <citation type="submission" date="2010-12" db="EMBL/GenBank/DDBJ databases">
        <title>Complete sequence of Desulfurispirillum indicum S5.</title>
        <authorList>
            <consortium name="US DOE Joint Genome Institute"/>
            <person name="Lucas S."/>
            <person name="Copeland A."/>
            <person name="Lapidus A."/>
            <person name="Cheng J.-F."/>
            <person name="Goodwin L."/>
            <person name="Pitluck S."/>
            <person name="Chertkov O."/>
            <person name="Held B."/>
            <person name="Detter J.C."/>
            <person name="Han C."/>
            <person name="Tapia R."/>
            <person name="Land M."/>
            <person name="Hauser L."/>
            <person name="Kyrpides N."/>
            <person name="Ivanova N."/>
            <person name="Mikhailova N."/>
            <person name="Haggblom M."/>
            <person name="Rauschenbach I."/>
            <person name="Bini E."/>
            <person name="Woyke T."/>
        </authorList>
    </citation>
    <scope>NUCLEOTIDE SEQUENCE [LARGE SCALE GENOMIC DNA]</scope>
    <source>
        <strain evidence="2">ATCC BAA-1389 / DSM 22839 / S5</strain>
    </source>
</reference>
<dbReference type="EMBL" id="CP002432">
    <property type="protein sequence ID" value="ADU65077.1"/>
    <property type="molecule type" value="Genomic_DNA"/>
</dbReference>
<gene>
    <name evidence="1" type="ordered locus">Selin_0321</name>
</gene>
<sequence length="118" mass="13521">MKVLLIFNREPYDNTDVTWNGLRLAEQLHKDAQEVRVFLMNDAVDMARNSCVPPEGYDQDLSQMLRELIAQGIPVKVCGTCMARCGIYKNEPYFEGAEKSTMQQLSQWVVDSDRVLSF</sequence>
<dbReference type="eggNOG" id="COG1553">
    <property type="taxonomic scope" value="Bacteria"/>
</dbReference>
<dbReference type="OrthoDB" id="9807918at2"/>
<dbReference type="HOGENOM" id="CLU_151801_2_0_0"/>
<name>E6W6Z9_DESIS</name>
<dbReference type="RefSeq" id="WP_013504966.1">
    <property type="nucleotide sequence ID" value="NC_014836.1"/>
</dbReference>
<accession>E6W6Z9</accession>
<evidence type="ECO:0000313" key="1">
    <source>
        <dbReference type="EMBL" id="ADU65077.1"/>
    </source>
</evidence>